<dbReference type="EMBL" id="PPSX01000016">
    <property type="protein sequence ID" value="RZQ54337.1"/>
    <property type="molecule type" value="Genomic_DNA"/>
</dbReference>
<evidence type="ECO:0000313" key="1">
    <source>
        <dbReference type="EMBL" id="RZQ54337.1"/>
    </source>
</evidence>
<organism evidence="1 2">
    <name type="scientific">Pseudoalteromonas phenolica</name>
    <dbReference type="NCBI Taxonomy" id="161398"/>
    <lineage>
        <taxon>Bacteria</taxon>
        <taxon>Pseudomonadati</taxon>
        <taxon>Pseudomonadota</taxon>
        <taxon>Gammaproteobacteria</taxon>
        <taxon>Alteromonadales</taxon>
        <taxon>Pseudoalteromonadaceae</taxon>
        <taxon>Pseudoalteromonas</taxon>
    </lineage>
</organism>
<protein>
    <submittedName>
        <fullName evidence="1">Uncharacterized protein</fullName>
    </submittedName>
</protein>
<comment type="caution">
    <text evidence="1">The sequence shown here is derived from an EMBL/GenBank/DDBJ whole genome shotgun (WGS) entry which is preliminary data.</text>
</comment>
<dbReference type="AlphaFoldDB" id="A0A4Q7ISZ4"/>
<dbReference type="Proteomes" id="UP000291338">
    <property type="component" value="Unassembled WGS sequence"/>
</dbReference>
<sequence>MDNFVDKDVNIQDVNFKIKKTALKPLILRGFNILRLNRNIKRNVEKLIYWRSLPLLLFTTLPKRADILPRFDQRSNKILYNFLI</sequence>
<name>A0A4Q7ISZ4_9GAMM</name>
<accession>A0A4Q7ISZ4</accession>
<reference evidence="1 2" key="1">
    <citation type="submission" date="2018-01" db="EMBL/GenBank/DDBJ databases">
        <title>Co-occurrence of chitin degradation, pigmentation and bioactivity in marine Pseudoalteromonas.</title>
        <authorList>
            <person name="Paulsen S."/>
            <person name="Gram L."/>
            <person name="Machado H."/>
        </authorList>
    </citation>
    <scope>NUCLEOTIDE SEQUENCE [LARGE SCALE GENOMIC DNA]</scope>
    <source>
        <strain evidence="1 2">S3898</strain>
    </source>
</reference>
<evidence type="ECO:0000313" key="2">
    <source>
        <dbReference type="Proteomes" id="UP000291338"/>
    </source>
</evidence>
<gene>
    <name evidence="1" type="ORF">C1E23_04340</name>
</gene>
<proteinExistence type="predicted"/>